<evidence type="ECO:0000313" key="2">
    <source>
        <dbReference type="EMBL" id="KAG2179719.1"/>
    </source>
</evidence>
<accession>A0A8H7PUH5</accession>
<proteinExistence type="predicted"/>
<dbReference type="Proteomes" id="UP000612746">
    <property type="component" value="Unassembled WGS sequence"/>
</dbReference>
<name>A0A8H7PUH5_9FUNG</name>
<sequence length="251" mass="27935">MSVARRERKYGADSDRTKRVPSQPVQAWERKWTDSARGEQFQICKWVKSGREIAFEDDEEEEEEEEMDTEKETTTAGEMETSSAVTPEVSKSEPEHTSEAEKAELPSSTGLLSSAVDKKLAEMEEEETTHTPKLDDVSDHEPEPDNGADIEEKDNPAAYPASNPHIQARLEETDSLDTTPQETQDEEMEDASGMETSYPSNTATPEYTSFRADHARDVLDSAVSEGASMEPSLSRSSLNDETPESTSTFDQ</sequence>
<organism evidence="2 3">
    <name type="scientific">Umbelopsis vinacea</name>
    <dbReference type="NCBI Taxonomy" id="44442"/>
    <lineage>
        <taxon>Eukaryota</taxon>
        <taxon>Fungi</taxon>
        <taxon>Fungi incertae sedis</taxon>
        <taxon>Mucoromycota</taxon>
        <taxon>Mucoromycotina</taxon>
        <taxon>Umbelopsidomycetes</taxon>
        <taxon>Umbelopsidales</taxon>
        <taxon>Umbelopsidaceae</taxon>
        <taxon>Umbelopsis</taxon>
    </lineage>
</organism>
<feature type="compositionally biased region" description="Acidic residues" evidence="1">
    <location>
        <begin position="183"/>
        <end position="192"/>
    </location>
</feature>
<dbReference type="EMBL" id="JAEPRA010000010">
    <property type="protein sequence ID" value="KAG2179719.1"/>
    <property type="molecule type" value="Genomic_DNA"/>
</dbReference>
<feature type="region of interest" description="Disordered" evidence="1">
    <location>
        <begin position="50"/>
        <end position="251"/>
    </location>
</feature>
<feature type="compositionally biased region" description="Basic and acidic residues" evidence="1">
    <location>
        <begin position="9"/>
        <end position="18"/>
    </location>
</feature>
<protein>
    <submittedName>
        <fullName evidence="2">Uncharacterized protein</fullName>
    </submittedName>
</protein>
<feature type="compositionally biased region" description="Polar residues" evidence="1">
    <location>
        <begin position="194"/>
        <end position="207"/>
    </location>
</feature>
<reference evidence="2" key="1">
    <citation type="submission" date="2020-12" db="EMBL/GenBank/DDBJ databases">
        <title>Metabolic potential, ecology and presence of endohyphal bacteria is reflected in genomic diversity of Mucoromycotina.</title>
        <authorList>
            <person name="Muszewska A."/>
            <person name="Okrasinska A."/>
            <person name="Steczkiewicz K."/>
            <person name="Drgas O."/>
            <person name="Orlowska M."/>
            <person name="Perlinska-Lenart U."/>
            <person name="Aleksandrzak-Piekarczyk T."/>
            <person name="Szatraj K."/>
            <person name="Zielenkiewicz U."/>
            <person name="Pilsyk S."/>
            <person name="Malc E."/>
            <person name="Mieczkowski P."/>
            <person name="Kruszewska J.S."/>
            <person name="Biernat P."/>
            <person name="Pawlowska J."/>
        </authorList>
    </citation>
    <scope>NUCLEOTIDE SEQUENCE</scope>
    <source>
        <strain evidence="2">WA0000051536</strain>
    </source>
</reference>
<comment type="caution">
    <text evidence="2">The sequence shown here is derived from an EMBL/GenBank/DDBJ whole genome shotgun (WGS) entry which is preliminary data.</text>
</comment>
<feature type="compositionally biased region" description="Basic and acidic residues" evidence="1">
    <location>
        <begin position="90"/>
        <end position="104"/>
    </location>
</feature>
<feature type="region of interest" description="Disordered" evidence="1">
    <location>
        <begin position="1"/>
        <end position="26"/>
    </location>
</feature>
<evidence type="ECO:0000256" key="1">
    <source>
        <dbReference type="SAM" id="MobiDB-lite"/>
    </source>
</evidence>
<feature type="compositionally biased region" description="Polar residues" evidence="1">
    <location>
        <begin position="231"/>
        <end position="251"/>
    </location>
</feature>
<gene>
    <name evidence="2" type="ORF">INT44_006567</name>
</gene>
<feature type="compositionally biased region" description="Acidic residues" evidence="1">
    <location>
        <begin position="55"/>
        <end position="69"/>
    </location>
</feature>
<evidence type="ECO:0000313" key="3">
    <source>
        <dbReference type="Proteomes" id="UP000612746"/>
    </source>
</evidence>
<dbReference type="AlphaFoldDB" id="A0A8H7PUH5"/>
<feature type="compositionally biased region" description="Basic and acidic residues" evidence="1">
    <location>
        <begin position="116"/>
        <end position="143"/>
    </location>
</feature>
<dbReference type="OrthoDB" id="2595509at2759"/>
<keyword evidence="3" id="KW-1185">Reference proteome</keyword>